<dbReference type="EMBL" id="BMKW01000005">
    <property type="protein sequence ID" value="GGJ16619.1"/>
    <property type="molecule type" value="Genomic_DNA"/>
</dbReference>
<protein>
    <submittedName>
        <fullName evidence="1">Uncharacterized protein</fullName>
    </submittedName>
</protein>
<reference evidence="1" key="1">
    <citation type="journal article" date="2014" name="Int. J. Syst. Evol. Microbiol.">
        <title>Complete genome sequence of Corynebacterium casei LMG S-19264T (=DSM 44701T), isolated from a smear-ripened cheese.</title>
        <authorList>
            <consortium name="US DOE Joint Genome Institute (JGI-PGF)"/>
            <person name="Walter F."/>
            <person name="Albersmeier A."/>
            <person name="Kalinowski J."/>
            <person name="Ruckert C."/>
        </authorList>
    </citation>
    <scope>NUCLEOTIDE SEQUENCE</scope>
    <source>
        <strain evidence="1">CGMCC 1.3617</strain>
    </source>
</reference>
<proteinExistence type="predicted"/>
<dbReference type="RefSeq" id="WP_188967379.1">
    <property type="nucleotide sequence ID" value="NZ_BMKW01000005.1"/>
</dbReference>
<dbReference type="AlphaFoldDB" id="A0A917NPR2"/>
<organism evidence="1 2">
    <name type="scientific">Neoroseomonas lacus</name>
    <dbReference type="NCBI Taxonomy" id="287609"/>
    <lineage>
        <taxon>Bacteria</taxon>
        <taxon>Pseudomonadati</taxon>
        <taxon>Pseudomonadota</taxon>
        <taxon>Alphaproteobacteria</taxon>
        <taxon>Acetobacterales</taxon>
        <taxon>Acetobacteraceae</taxon>
        <taxon>Neoroseomonas</taxon>
    </lineage>
</organism>
<evidence type="ECO:0000313" key="2">
    <source>
        <dbReference type="Proteomes" id="UP000661507"/>
    </source>
</evidence>
<sequence>MEAAHWRRRHVHDMLFGIEGSGWHPAELRDATGYRWSGPGHFSVLRVHLPAGAGRGEAHLALVDPEPVPDVAIFLNGHRLAVTPRRLGSMAVLDFAWDDAAMAGEVRAEFWFHAAKLRLLPAPMQGMRAVGFRLSTLVLESAAAGPGAAGDALALVAGRRFLDDRLPVMTGRARMAFLSDGPARMLDMRLEAARLGPTPQPHLACAFRAEAEALQLAVAAPGGPALQAAMSAAGELGLPAGLTTRDGLLFARLLTAMPGAYGAWLDEAMGRAAPDVELLSAWRRSLARLARAAEGLLAASIADGPDPFAGDPAAPFIWPR</sequence>
<accession>A0A917NPR2</accession>
<keyword evidence="2" id="KW-1185">Reference proteome</keyword>
<evidence type="ECO:0000313" key="1">
    <source>
        <dbReference type="EMBL" id="GGJ16619.1"/>
    </source>
</evidence>
<name>A0A917NPR2_9PROT</name>
<reference evidence="1" key="2">
    <citation type="submission" date="2020-09" db="EMBL/GenBank/DDBJ databases">
        <authorList>
            <person name="Sun Q."/>
            <person name="Zhou Y."/>
        </authorList>
    </citation>
    <scope>NUCLEOTIDE SEQUENCE</scope>
    <source>
        <strain evidence="1">CGMCC 1.3617</strain>
    </source>
</reference>
<dbReference type="Proteomes" id="UP000661507">
    <property type="component" value="Unassembled WGS sequence"/>
</dbReference>
<gene>
    <name evidence="1" type="ORF">GCM10011320_25030</name>
</gene>
<comment type="caution">
    <text evidence="1">The sequence shown here is derived from an EMBL/GenBank/DDBJ whole genome shotgun (WGS) entry which is preliminary data.</text>
</comment>